<reference evidence="4" key="1">
    <citation type="journal article" date="2019" name="Int. J. Syst. Evol. Microbiol.">
        <title>The Global Catalogue of Microorganisms (GCM) 10K type strain sequencing project: providing services to taxonomists for standard genome sequencing and annotation.</title>
        <authorList>
            <consortium name="The Broad Institute Genomics Platform"/>
            <consortium name="The Broad Institute Genome Sequencing Center for Infectious Disease"/>
            <person name="Wu L."/>
            <person name="Ma J."/>
        </authorList>
    </citation>
    <scope>NUCLEOTIDE SEQUENCE [LARGE SCALE GENOMIC DNA]</scope>
    <source>
        <strain evidence="4">JCM 14718</strain>
    </source>
</reference>
<evidence type="ECO:0008006" key="5">
    <source>
        <dbReference type="Google" id="ProtNLM"/>
    </source>
</evidence>
<keyword evidence="2" id="KW-0472">Membrane</keyword>
<keyword evidence="4" id="KW-1185">Reference proteome</keyword>
<gene>
    <name evidence="3" type="ORF">GCM10009765_72310</name>
</gene>
<protein>
    <recommendedName>
        <fullName evidence="5">DUF1049 domain-containing protein</fullName>
    </recommendedName>
</protein>
<evidence type="ECO:0000256" key="2">
    <source>
        <dbReference type="SAM" id="Phobius"/>
    </source>
</evidence>
<sequence length="135" mass="14307">MIIGLLLILVAIVVAVLGIAFTGGPSHSITAFGQHLATLNGPELFALGIAVGLVFCLGFWMLGVASRRRRATRADLRAARRQAAEAAQQRDELAARLNEPAVTAPRPEHYAAPVEPTDRYADGTGTVDAGRHVAR</sequence>
<evidence type="ECO:0000313" key="4">
    <source>
        <dbReference type="Proteomes" id="UP001500618"/>
    </source>
</evidence>
<dbReference type="EMBL" id="BAAANY010000038">
    <property type="protein sequence ID" value="GAA1712776.1"/>
    <property type="molecule type" value="Genomic_DNA"/>
</dbReference>
<proteinExistence type="predicted"/>
<name>A0ABP4UVH7_9ACTN</name>
<feature type="region of interest" description="Disordered" evidence="1">
    <location>
        <begin position="87"/>
        <end position="135"/>
    </location>
</feature>
<keyword evidence="2" id="KW-1133">Transmembrane helix</keyword>
<organism evidence="3 4">
    <name type="scientific">Fodinicola feengrottensis</name>
    <dbReference type="NCBI Taxonomy" id="435914"/>
    <lineage>
        <taxon>Bacteria</taxon>
        <taxon>Bacillati</taxon>
        <taxon>Actinomycetota</taxon>
        <taxon>Actinomycetes</taxon>
        <taxon>Mycobacteriales</taxon>
        <taxon>Fodinicola</taxon>
    </lineage>
</organism>
<accession>A0ABP4UVH7</accession>
<feature type="transmembrane region" description="Helical" evidence="2">
    <location>
        <begin position="44"/>
        <end position="65"/>
    </location>
</feature>
<evidence type="ECO:0000256" key="1">
    <source>
        <dbReference type="SAM" id="MobiDB-lite"/>
    </source>
</evidence>
<evidence type="ECO:0000313" key="3">
    <source>
        <dbReference type="EMBL" id="GAA1712776.1"/>
    </source>
</evidence>
<comment type="caution">
    <text evidence="3">The sequence shown here is derived from an EMBL/GenBank/DDBJ whole genome shotgun (WGS) entry which is preliminary data.</text>
</comment>
<keyword evidence="2" id="KW-0812">Transmembrane</keyword>
<dbReference type="Proteomes" id="UP001500618">
    <property type="component" value="Unassembled WGS sequence"/>
</dbReference>
<dbReference type="RefSeq" id="WP_344314620.1">
    <property type="nucleotide sequence ID" value="NZ_BAAANY010000038.1"/>
</dbReference>